<organism evidence="6 7">
    <name type="scientific">Pseudoalteromonas luteoviolacea</name>
    <dbReference type="NCBI Taxonomy" id="43657"/>
    <lineage>
        <taxon>Bacteria</taxon>
        <taxon>Pseudomonadati</taxon>
        <taxon>Pseudomonadota</taxon>
        <taxon>Gammaproteobacteria</taxon>
        <taxon>Alteromonadales</taxon>
        <taxon>Pseudoalteromonadaceae</taxon>
        <taxon>Pseudoalteromonas</taxon>
    </lineage>
</organism>
<dbReference type="OrthoDB" id="1153097at2"/>
<dbReference type="GO" id="GO:0005576">
    <property type="term" value="C:extracellular region"/>
    <property type="evidence" value="ECO:0007669"/>
    <property type="project" value="InterPro"/>
</dbReference>
<gene>
    <name evidence="6" type="ORF">JF50_20385</name>
</gene>
<dbReference type="Pfam" id="PF14600">
    <property type="entry name" value="CBM_5_12_2"/>
    <property type="match status" value="1"/>
</dbReference>
<evidence type="ECO:0000256" key="2">
    <source>
        <dbReference type="ARBA" id="ARBA00023295"/>
    </source>
</evidence>
<dbReference type="InterPro" id="IPR032798">
    <property type="entry name" value="CBM_5_12_2"/>
</dbReference>
<comment type="similarity">
    <text evidence="3">Belongs to the glycosyl hydrolase 5 (cellulase A) family.</text>
</comment>
<dbReference type="InterPro" id="IPR001547">
    <property type="entry name" value="Glyco_hydro_5"/>
</dbReference>
<evidence type="ECO:0000313" key="7">
    <source>
        <dbReference type="Proteomes" id="UP000031327"/>
    </source>
</evidence>
<evidence type="ECO:0000313" key="6">
    <source>
        <dbReference type="EMBL" id="KID55558.1"/>
    </source>
</evidence>
<evidence type="ECO:0000256" key="3">
    <source>
        <dbReference type="RuleBase" id="RU361153"/>
    </source>
</evidence>
<reference evidence="6 7" key="1">
    <citation type="submission" date="2014-12" db="EMBL/GenBank/DDBJ databases">
        <title>Draft Genome Sequence of Pseudoalteromonas luteoviolacea HI1.</title>
        <authorList>
            <person name="Asahina A.Y."/>
            <person name="Hadfield M.G."/>
        </authorList>
    </citation>
    <scope>NUCLEOTIDE SEQUENCE [LARGE SCALE GENOMIC DNA]</scope>
    <source>
        <strain evidence="6 7">HI1</strain>
    </source>
</reference>
<dbReference type="InterPro" id="IPR003610">
    <property type="entry name" value="CBM5/12"/>
</dbReference>
<keyword evidence="2 3" id="KW-0326">Glycosidase</keyword>
<dbReference type="PROSITE" id="PS00659">
    <property type="entry name" value="GLYCOSYL_HYDROL_F5"/>
    <property type="match status" value="1"/>
</dbReference>
<dbReference type="RefSeq" id="WP_039611212.1">
    <property type="nucleotide sequence ID" value="NZ_JWIC01000008.1"/>
</dbReference>
<comment type="caution">
    <text evidence="6">The sequence shown here is derived from an EMBL/GenBank/DDBJ whole genome shotgun (WGS) entry which is preliminary data.</text>
</comment>
<dbReference type="SMART" id="SM00495">
    <property type="entry name" value="ChtBD3"/>
    <property type="match status" value="1"/>
</dbReference>
<dbReference type="InterPro" id="IPR017853">
    <property type="entry name" value="GH"/>
</dbReference>
<dbReference type="EMBL" id="JWIC01000008">
    <property type="protein sequence ID" value="KID55558.1"/>
    <property type="molecule type" value="Genomic_DNA"/>
</dbReference>
<dbReference type="GO" id="GO:0030246">
    <property type="term" value="F:carbohydrate binding"/>
    <property type="evidence" value="ECO:0007669"/>
    <property type="project" value="InterPro"/>
</dbReference>
<dbReference type="PANTHER" id="PTHR34142">
    <property type="entry name" value="ENDO-BETA-1,4-GLUCANASE A"/>
    <property type="match status" value="1"/>
</dbReference>
<dbReference type="Pfam" id="PF00150">
    <property type="entry name" value="Cellulase"/>
    <property type="match status" value="1"/>
</dbReference>
<protein>
    <submittedName>
        <fullName evidence="6">Cellulase</fullName>
    </submittedName>
</protein>
<name>A0A0C1MM72_9GAMM</name>
<dbReference type="GO" id="GO:0000272">
    <property type="term" value="P:polysaccharide catabolic process"/>
    <property type="evidence" value="ECO:0007669"/>
    <property type="project" value="InterPro"/>
</dbReference>
<proteinExistence type="inferred from homology"/>
<feature type="chain" id="PRO_5002135535" evidence="4">
    <location>
        <begin position="23"/>
        <end position="395"/>
    </location>
</feature>
<dbReference type="InterPro" id="IPR036573">
    <property type="entry name" value="CBM_sf_5/12"/>
</dbReference>
<evidence type="ECO:0000259" key="5">
    <source>
        <dbReference type="SMART" id="SM00495"/>
    </source>
</evidence>
<dbReference type="Gene3D" id="3.20.20.80">
    <property type="entry name" value="Glycosidases"/>
    <property type="match status" value="1"/>
</dbReference>
<sequence>MKKHDLSAVLLAFGLISSQVYAADCSTVNTYPDWPQKNWQGQPSHAGTGDKLVHNNTLYQAKWWTSSEPGTGSAWQYLGRCDTGVHITPVEKYGRLQVCGTGLCSETNQRIQLRGMSSHGLQWHGLGKCLTDKSLDVLSYDWQADVLRLSLYVQEGGYETDPVGFTNQMHTLIEMASARGLYVLVDWHQLDPGDPNYNVEAAKTFFTEIVTKHKHRNNLIYDIANEPNGVPWSAVRHYAEQVIPVIRNIQPNALILVGTHGWSTFGASMSDGDLQDVIDDPVPFDNIMYTFHFYAAAHTDYHRNMLDRASDIFPVFVSEFGTQHYTGGGANDFVSSQKYIDLMARKKISWTNWNYSDDPLSGAAFKVGSCASQNFADSELKEAGAWIKAKILDGR</sequence>
<evidence type="ECO:0000256" key="1">
    <source>
        <dbReference type="ARBA" id="ARBA00022801"/>
    </source>
</evidence>
<dbReference type="SMR" id="A0A0C1MM72"/>
<feature type="domain" description="Chitin-binding type-3" evidence="5">
    <location>
        <begin position="36"/>
        <end position="78"/>
    </location>
</feature>
<dbReference type="SUPFAM" id="SSF51445">
    <property type="entry name" value="(Trans)glycosidases"/>
    <property type="match status" value="1"/>
</dbReference>
<keyword evidence="4" id="KW-0732">Signal</keyword>
<dbReference type="GO" id="GO:0004553">
    <property type="term" value="F:hydrolase activity, hydrolyzing O-glycosyl compounds"/>
    <property type="evidence" value="ECO:0007669"/>
    <property type="project" value="InterPro"/>
</dbReference>
<dbReference type="Proteomes" id="UP000031327">
    <property type="component" value="Unassembled WGS sequence"/>
</dbReference>
<accession>A0A0C1MM72</accession>
<dbReference type="InterPro" id="IPR018087">
    <property type="entry name" value="Glyco_hydro_5_CS"/>
</dbReference>
<dbReference type="CDD" id="cd12204">
    <property type="entry name" value="CBD_like"/>
    <property type="match status" value="1"/>
</dbReference>
<dbReference type="PANTHER" id="PTHR34142:SF1">
    <property type="entry name" value="GLYCOSIDE HYDROLASE FAMILY 5 DOMAIN-CONTAINING PROTEIN"/>
    <property type="match status" value="1"/>
</dbReference>
<dbReference type="Gene3D" id="2.10.10.20">
    <property type="entry name" value="Carbohydrate-binding module superfamily 5/12"/>
    <property type="match status" value="1"/>
</dbReference>
<dbReference type="AlphaFoldDB" id="A0A0C1MM72"/>
<feature type="signal peptide" evidence="4">
    <location>
        <begin position="1"/>
        <end position="22"/>
    </location>
</feature>
<keyword evidence="1 3" id="KW-0378">Hydrolase</keyword>
<evidence type="ECO:0000256" key="4">
    <source>
        <dbReference type="SAM" id="SignalP"/>
    </source>
</evidence>
<dbReference type="SUPFAM" id="SSF51055">
    <property type="entry name" value="Carbohydrate binding domain"/>
    <property type="match status" value="1"/>
</dbReference>